<dbReference type="PANTHER" id="PTHR48022:SF40">
    <property type="entry name" value="MAJOR FACILITATOR SUPERFAMILY (MFS) PROFILE DOMAIN-CONTAINING PROTEIN"/>
    <property type="match status" value="1"/>
</dbReference>
<feature type="transmembrane region" description="Helical" evidence="9">
    <location>
        <begin position="73"/>
        <end position="93"/>
    </location>
</feature>
<evidence type="ECO:0000313" key="11">
    <source>
        <dbReference type="EMBL" id="OJJ31400.1"/>
    </source>
</evidence>
<dbReference type="InterPro" id="IPR005828">
    <property type="entry name" value="MFS_sugar_transport-like"/>
</dbReference>
<dbReference type="Pfam" id="PF00083">
    <property type="entry name" value="Sugar_tr"/>
    <property type="match status" value="1"/>
</dbReference>
<dbReference type="EMBL" id="KV878216">
    <property type="protein sequence ID" value="OJJ31400.1"/>
    <property type="molecule type" value="Genomic_DNA"/>
</dbReference>
<dbReference type="GO" id="GO:0005886">
    <property type="term" value="C:plasma membrane"/>
    <property type="evidence" value="ECO:0007669"/>
    <property type="project" value="UniProtKB-ARBA"/>
</dbReference>
<feature type="transmembrane region" description="Helical" evidence="9">
    <location>
        <begin position="12"/>
        <end position="34"/>
    </location>
</feature>
<dbReference type="GO" id="GO:0005536">
    <property type="term" value="F:D-glucose binding"/>
    <property type="evidence" value="ECO:0007669"/>
    <property type="project" value="UniProtKB-ARBA"/>
</dbReference>
<dbReference type="GO" id="GO:0005351">
    <property type="term" value="F:carbohydrate:proton symporter activity"/>
    <property type="evidence" value="ECO:0007669"/>
    <property type="project" value="TreeGrafter"/>
</dbReference>
<evidence type="ECO:0000256" key="8">
    <source>
        <dbReference type="RuleBase" id="RU003346"/>
    </source>
</evidence>
<keyword evidence="12" id="KW-1185">Reference proteome</keyword>
<dbReference type="VEuPathDB" id="FungiDB:ASPWEDRAFT_176476"/>
<dbReference type="InterPro" id="IPR050360">
    <property type="entry name" value="MFS_Sugar_Transporters"/>
</dbReference>
<protein>
    <recommendedName>
        <fullName evidence="10">Major facilitator superfamily (MFS) profile domain-containing protein</fullName>
    </recommendedName>
</protein>
<sequence>MGFALKKPADAVGSAAPAIIIGLFVAFGGVLFGYDTGTINGILAMKYWRKLFSTGYINPADNFPDVTSTQSSMIVSLLSAGTFFGALGAAPVADYFGRRIGMIIDSAVFCFGVILQTVATSIPLFVAGRFFAGFGVGLLSATVPLYQSETSPKWIRGTIVGAYQLAITIGLLVAAIVNNATKDRDDTGSYRIPVAVQFVWAIILVAGMLVLPETPRFLIKQDKHEAAAKSLARLRRIDVGDQAIVEELAEIQANHDYEMSVGKATYLEILRGSIGRRLATGCGVQALQQLAGVNFIFYYGTTFFEHSGIKNGFIITLITNIVNVVSTFPGLYMVEKWGRRPLLMFGAVGMCVSQLIVAIVGTAASSDVANKVLIAFVCIYIFFFASSWGPVAWVVTGELYPLKARAKCLSITTATNWLLNWAIAYATPYMVNAGPGNANLQSKVFFIWGGFCFLAAVFVYTCIYETKGLSLEEVDELYHKVPVAWKSKGFVPSSNYADMMDGTEKERIDHVEKA</sequence>
<dbReference type="PROSITE" id="PS00216">
    <property type="entry name" value="SUGAR_TRANSPORT_1"/>
    <property type="match status" value="2"/>
</dbReference>
<evidence type="ECO:0000313" key="12">
    <source>
        <dbReference type="Proteomes" id="UP000184383"/>
    </source>
</evidence>
<dbReference type="PRINTS" id="PR00171">
    <property type="entry name" value="SUGRTRNSPORT"/>
</dbReference>
<keyword evidence="7" id="KW-0325">Glycoprotein</keyword>
<keyword evidence="6 9" id="KW-0472">Membrane</keyword>
<keyword evidence="5 9" id="KW-1133">Transmembrane helix</keyword>
<dbReference type="STRING" id="1073089.A0A1L9R907"/>
<evidence type="ECO:0000259" key="10">
    <source>
        <dbReference type="PROSITE" id="PS50850"/>
    </source>
</evidence>
<name>A0A1L9R907_ASPWE</name>
<evidence type="ECO:0000256" key="2">
    <source>
        <dbReference type="ARBA" id="ARBA00010992"/>
    </source>
</evidence>
<dbReference type="RefSeq" id="XP_040685077.1">
    <property type="nucleotide sequence ID" value="XM_040831514.1"/>
</dbReference>
<dbReference type="AlphaFoldDB" id="A0A1L9R907"/>
<dbReference type="PROSITE" id="PS50850">
    <property type="entry name" value="MFS"/>
    <property type="match status" value="1"/>
</dbReference>
<dbReference type="InterPro" id="IPR020846">
    <property type="entry name" value="MFS_dom"/>
</dbReference>
<reference evidence="12" key="1">
    <citation type="journal article" date="2017" name="Genome Biol.">
        <title>Comparative genomics reveals high biological diversity and specific adaptations in the industrially and medically important fungal genus Aspergillus.</title>
        <authorList>
            <person name="de Vries R.P."/>
            <person name="Riley R."/>
            <person name="Wiebenga A."/>
            <person name="Aguilar-Osorio G."/>
            <person name="Amillis S."/>
            <person name="Uchima C.A."/>
            <person name="Anderluh G."/>
            <person name="Asadollahi M."/>
            <person name="Askin M."/>
            <person name="Barry K."/>
            <person name="Battaglia E."/>
            <person name="Bayram O."/>
            <person name="Benocci T."/>
            <person name="Braus-Stromeyer S.A."/>
            <person name="Caldana C."/>
            <person name="Canovas D."/>
            <person name="Cerqueira G.C."/>
            <person name="Chen F."/>
            <person name="Chen W."/>
            <person name="Choi C."/>
            <person name="Clum A."/>
            <person name="Dos Santos R.A."/>
            <person name="Damasio A.R."/>
            <person name="Diallinas G."/>
            <person name="Emri T."/>
            <person name="Fekete E."/>
            <person name="Flipphi M."/>
            <person name="Freyberg S."/>
            <person name="Gallo A."/>
            <person name="Gournas C."/>
            <person name="Habgood R."/>
            <person name="Hainaut M."/>
            <person name="Harispe M.L."/>
            <person name="Henrissat B."/>
            <person name="Hilden K.S."/>
            <person name="Hope R."/>
            <person name="Hossain A."/>
            <person name="Karabika E."/>
            <person name="Karaffa L."/>
            <person name="Karanyi Z."/>
            <person name="Krasevec N."/>
            <person name="Kuo A."/>
            <person name="Kusch H."/>
            <person name="LaButti K."/>
            <person name="Lagendijk E.L."/>
            <person name="Lapidus A."/>
            <person name="Levasseur A."/>
            <person name="Lindquist E."/>
            <person name="Lipzen A."/>
            <person name="Logrieco A.F."/>
            <person name="MacCabe A."/>
            <person name="Maekelae M.R."/>
            <person name="Malavazi I."/>
            <person name="Melin P."/>
            <person name="Meyer V."/>
            <person name="Mielnichuk N."/>
            <person name="Miskei M."/>
            <person name="Molnar A.P."/>
            <person name="Mule G."/>
            <person name="Ngan C.Y."/>
            <person name="Orejas M."/>
            <person name="Orosz E."/>
            <person name="Ouedraogo J.P."/>
            <person name="Overkamp K.M."/>
            <person name="Park H.-S."/>
            <person name="Perrone G."/>
            <person name="Piumi F."/>
            <person name="Punt P.J."/>
            <person name="Ram A.F."/>
            <person name="Ramon A."/>
            <person name="Rauscher S."/>
            <person name="Record E."/>
            <person name="Riano-Pachon D.M."/>
            <person name="Robert V."/>
            <person name="Roehrig J."/>
            <person name="Ruller R."/>
            <person name="Salamov A."/>
            <person name="Salih N.S."/>
            <person name="Samson R.A."/>
            <person name="Sandor E."/>
            <person name="Sanguinetti M."/>
            <person name="Schuetze T."/>
            <person name="Sepcic K."/>
            <person name="Shelest E."/>
            <person name="Sherlock G."/>
            <person name="Sophianopoulou V."/>
            <person name="Squina F.M."/>
            <person name="Sun H."/>
            <person name="Susca A."/>
            <person name="Todd R.B."/>
            <person name="Tsang A."/>
            <person name="Unkles S.E."/>
            <person name="van de Wiele N."/>
            <person name="van Rossen-Uffink D."/>
            <person name="Oliveira J.V."/>
            <person name="Vesth T.C."/>
            <person name="Visser J."/>
            <person name="Yu J.-H."/>
            <person name="Zhou M."/>
            <person name="Andersen M.R."/>
            <person name="Archer D.B."/>
            <person name="Baker S.E."/>
            <person name="Benoit I."/>
            <person name="Brakhage A.A."/>
            <person name="Braus G.H."/>
            <person name="Fischer R."/>
            <person name="Frisvad J.C."/>
            <person name="Goldman G.H."/>
            <person name="Houbraken J."/>
            <person name="Oakley B."/>
            <person name="Pocsi I."/>
            <person name="Scazzocchio C."/>
            <person name="Seiboth B."/>
            <person name="vanKuyk P.A."/>
            <person name="Wortman J."/>
            <person name="Dyer P.S."/>
            <person name="Grigoriev I.V."/>
        </authorList>
    </citation>
    <scope>NUCLEOTIDE SEQUENCE [LARGE SCALE GENOMIC DNA]</scope>
    <source>
        <strain evidence="12">DTO 134E9</strain>
    </source>
</reference>
<dbReference type="GeneID" id="63747362"/>
<dbReference type="PANTHER" id="PTHR48022">
    <property type="entry name" value="PLASTIDIC GLUCOSE TRANSPORTER 4"/>
    <property type="match status" value="1"/>
</dbReference>
<dbReference type="InterPro" id="IPR003663">
    <property type="entry name" value="Sugar/inositol_transpt"/>
</dbReference>
<comment type="similarity">
    <text evidence="2 8">Belongs to the major facilitator superfamily. Sugar transporter (TC 2.A.1.1) family.</text>
</comment>
<feature type="transmembrane region" description="Helical" evidence="9">
    <location>
        <begin position="100"/>
        <end position="119"/>
    </location>
</feature>
<comment type="subcellular location">
    <subcellularLocation>
        <location evidence="1">Membrane</location>
        <topology evidence="1">Multi-pass membrane protein</topology>
    </subcellularLocation>
</comment>
<evidence type="ECO:0000256" key="9">
    <source>
        <dbReference type="SAM" id="Phobius"/>
    </source>
</evidence>
<feature type="transmembrane region" description="Helical" evidence="9">
    <location>
        <begin position="190"/>
        <end position="211"/>
    </location>
</feature>
<feature type="transmembrane region" description="Helical" evidence="9">
    <location>
        <begin position="158"/>
        <end position="178"/>
    </location>
</feature>
<evidence type="ECO:0000256" key="7">
    <source>
        <dbReference type="ARBA" id="ARBA00023180"/>
    </source>
</evidence>
<feature type="transmembrane region" description="Helical" evidence="9">
    <location>
        <begin position="341"/>
        <end position="360"/>
    </location>
</feature>
<dbReference type="GO" id="GO:0010255">
    <property type="term" value="P:glucose mediated signaling pathway"/>
    <property type="evidence" value="ECO:0007669"/>
    <property type="project" value="UniProtKB-ARBA"/>
</dbReference>
<dbReference type="NCBIfam" id="TIGR00879">
    <property type="entry name" value="SP"/>
    <property type="match status" value="1"/>
</dbReference>
<dbReference type="SUPFAM" id="SSF103473">
    <property type="entry name" value="MFS general substrate transporter"/>
    <property type="match status" value="1"/>
</dbReference>
<dbReference type="InterPro" id="IPR005829">
    <property type="entry name" value="Sugar_transporter_CS"/>
</dbReference>
<evidence type="ECO:0000256" key="3">
    <source>
        <dbReference type="ARBA" id="ARBA00022448"/>
    </source>
</evidence>
<feature type="transmembrane region" description="Helical" evidence="9">
    <location>
        <begin position="408"/>
        <end position="425"/>
    </location>
</feature>
<feature type="transmembrane region" description="Helical" evidence="9">
    <location>
        <begin position="372"/>
        <end position="396"/>
    </location>
</feature>
<organism evidence="11 12">
    <name type="scientific">Aspergillus wentii DTO 134E9</name>
    <dbReference type="NCBI Taxonomy" id="1073089"/>
    <lineage>
        <taxon>Eukaryota</taxon>
        <taxon>Fungi</taxon>
        <taxon>Dikarya</taxon>
        <taxon>Ascomycota</taxon>
        <taxon>Pezizomycotina</taxon>
        <taxon>Eurotiomycetes</taxon>
        <taxon>Eurotiomycetidae</taxon>
        <taxon>Eurotiales</taxon>
        <taxon>Aspergillaceae</taxon>
        <taxon>Aspergillus</taxon>
        <taxon>Aspergillus subgen. Cremei</taxon>
    </lineage>
</organism>
<dbReference type="InterPro" id="IPR036259">
    <property type="entry name" value="MFS_trans_sf"/>
</dbReference>
<feature type="domain" description="Major facilitator superfamily (MFS) profile" evidence="10">
    <location>
        <begin position="21"/>
        <end position="467"/>
    </location>
</feature>
<proteinExistence type="inferred from homology"/>
<dbReference type="Proteomes" id="UP000184383">
    <property type="component" value="Unassembled WGS sequence"/>
</dbReference>
<dbReference type="OrthoDB" id="5141738at2759"/>
<feature type="transmembrane region" description="Helical" evidence="9">
    <location>
        <begin position="445"/>
        <end position="463"/>
    </location>
</feature>
<evidence type="ECO:0000256" key="4">
    <source>
        <dbReference type="ARBA" id="ARBA00022692"/>
    </source>
</evidence>
<dbReference type="PROSITE" id="PS00217">
    <property type="entry name" value="SUGAR_TRANSPORT_2"/>
    <property type="match status" value="1"/>
</dbReference>
<feature type="transmembrane region" description="Helical" evidence="9">
    <location>
        <begin position="312"/>
        <end position="334"/>
    </location>
</feature>
<dbReference type="FunFam" id="1.20.1250.20:FF:000115">
    <property type="entry name" value="High-affinity glucose transporter"/>
    <property type="match status" value="1"/>
</dbReference>
<keyword evidence="4 9" id="KW-0812">Transmembrane</keyword>
<dbReference type="Gene3D" id="1.20.1250.20">
    <property type="entry name" value="MFS general substrate transporter like domains"/>
    <property type="match status" value="1"/>
</dbReference>
<evidence type="ECO:0000256" key="1">
    <source>
        <dbReference type="ARBA" id="ARBA00004141"/>
    </source>
</evidence>
<evidence type="ECO:0000256" key="5">
    <source>
        <dbReference type="ARBA" id="ARBA00022989"/>
    </source>
</evidence>
<dbReference type="CDD" id="cd17356">
    <property type="entry name" value="MFS_HXT"/>
    <property type="match status" value="1"/>
</dbReference>
<accession>A0A1L9R907</accession>
<evidence type="ECO:0000256" key="6">
    <source>
        <dbReference type="ARBA" id="ARBA00023136"/>
    </source>
</evidence>
<keyword evidence="3 8" id="KW-0813">Transport</keyword>
<gene>
    <name evidence="11" type="ORF">ASPWEDRAFT_176476</name>
</gene>